<name>A0A8B5VZ34_ENTAV</name>
<evidence type="ECO:0000313" key="2">
    <source>
        <dbReference type="EMBL" id="TRZ28831.1"/>
    </source>
</evidence>
<dbReference type="InterPro" id="IPR011990">
    <property type="entry name" value="TPR-like_helical_dom_sf"/>
</dbReference>
<proteinExistence type="predicted"/>
<dbReference type="AlphaFoldDB" id="A0A8B5VZ34"/>
<comment type="caution">
    <text evidence="2">The sequence shown here is derived from an EMBL/GenBank/DDBJ whole genome shotgun (WGS) entry which is preliminary data.</text>
</comment>
<dbReference type="EMBL" id="PDXQ01000002">
    <property type="protein sequence ID" value="TRZ28831.1"/>
    <property type="molecule type" value="Genomic_DNA"/>
</dbReference>
<gene>
    <name evidence="2" type="ORF">AUF17_19180</name>
</gene>
<dbReference type="Proteomes" id="UP000316316">
    <property type="component" value="Unassembled WGS sequence"/>
</dbReference>
<sequence length="1092" mass="124789">MNEVNSVRIWEETVTIPTYGVAGPDHNPRFYEKRAYQGSTGKVYPLPVTEKIYDEKKYQEYHAVFIENKYLKVMLLPELGGRIQRAIDKTNDYDFVYYNHVIKPALVGLTGPWISGGIEFNWPQHHRPTTYSPTEFKLMENEDGSKSLWVSEIDQMYGTKGSATFTLYPDKAFIEIKGQLYNRTDLPQTFLWWANPAVPVNDYTSSIFPPDVTAVMDHGKRAVSTFPIATGEYYKVDYSAGVDISKYKNVPVPTSYMAEKSDFDFIGNFDEQLNAGLLHVADHHVSPGKKQWTWGNGDFGQAWDRNLTDEDGPYIELMTGVFTDNQPDFTWLRPYEEKTFTQHFMPYKGVGHIKNATIDGAVNIEKEEQTGIVSVYVTGEEPQCRVKVYNDDQLIFEDKEDLSPADTYRKAFDLPEAISSEANLRVVVQDQSGKELVSFQEVSWPEPEIPEPAEAIPVPEELKTTEELFLAATHLEQYRHATREPADYYLEGLKRDTTDIRLNTGYGTLLFRRGQFTEAKTYLEKAIAKQTWKTPNPYYGEPLFQLGLVLEMLGEKEDAFDTFYKATWNDDTQGAAFFKLACLSAQKAEWERAAEFVQRALIKNSHHMKARMLEILILEQLGFEVAEKVSEALAIDPLDLAINRKAVELNGTPEDYVKVMRGELQNYLTVALDYRQYGFTEQALAVLSECPASSPLLGYYAAGLYLEQGENEEAKVAIAEGEAADSIYCFPSRLEEQVFLEKAIELVPEASHAKYYLGNLLYDKKRYDEAIKLWEEAAQTWSEFPTVFRNLSFAYYNKRNDPKQAQQMIDQAFSLDTTDARVLLEKTQLEAMTGVSVSDRLETLERYLKTTKDRDDLFIEYLTLLNVTGRHHEVLQEIEGRIFHPWEGGEGKVSMQYTYALTELGRQLIDTDPKKAEKTLKATFNYPHNLGEGKLPSNHDNVANLYLGRLYNNRGEKDKANVHFIEATKGIQEPGSVLYYNDEPADVLFYQGLAYQELGQQEQAAAKFDLLLEYGRTHQKDTVEWDFFAVSAPAHSVYENDIQLDNEIYCIYLQGLGHLGKEEERAAKECFEKVLKLNPAHQGAIQHLQLIK</sequence>
<dbReference type="SUPFAM" id="SSF48452">
    <property type="entry name" value="TPR-like"/>
    <property type="match status" value="2"/>
</dbReference>
<evidence type="ECO:0000313" key="3">
    <source>
        <dbReference type="Proteomes" id="UP000316316"/>
    </source>
</evidence>
<organism evidence="2 3">
    <name type="scientific">Enterococcus avium</name>
    <name type="common">Streptococcus avium</name>
    <dbReference type="NCBI Taxonomy" id="33945"/>
    <lineage>
        <taxon>Bacteria</taxon>
        <taxon>Bacillati</taxon>
        <taxon>Bacillota</taxon>
        <taxon>Bacilli</taxon>
        <taxon>Lactobacillales</taxon>
        <taxon>Enterococcaceae</taxon>
        <taxon>Enterococcus</taxon>
    </lineage>
</organism>
<dbReference type="Pfam" id="PF13181">
    <property type="entry name" value="TPR_8"/>
    <property type="match status" value="1"/>
</dbReference>
<protein>
    <submittedName>
        <fullName evidence="2">DUF5107 domain-containing protein</fullName>
    </submittedName>
</protein>
<dbReference type="RefSeq" id="WP_144325722.1">
    <property type="nucleotide sequence ID" value="NZ_PDXQ01000002.1"/>
</dbReference>
<dbReference type="Gene3D" id="1.25.40.10">
    <property type="entry name" value="Tetratricopeptide repeat domain"/>
    <property type="match status" value="3"/>
</dbReference>
<dbReference type="PANTHER" id="PTHR12558">
    <property type="entry name" value="CELL DIVISION CYCLE 16,23,27"/>
    <property type="match status" value="1"/>
</dbReference>
<evidence type="ECO:0000259" key="1">
    <source>
        <dbReference type="Pfam" id="PF17128"/>
    </source>
</evidence>
<dbReference type="Pfam" id="PF13432">
    <property type="entry name" value="TPR_16"/>
    <property type="match status" value="2"/>
</dbReference>
<dbReference type="PANTHER" id="PTHR12558:SF33">
    <property type="entry name" value="BLL7664 PROTEIN"/>
    <property type="match status" value="1"/>
</dbReference>
<dbReference type="Pfam" id="PF17128">
    <property type="entry name" value="DUF5107"/>
    <property type="match status" value="1"/>
</dbReference>
<feature type="domain" description="DUF5107" evidence="1">
    <location>
        <begin position="42"/>
        <end position="344"/>
    </location>
</feature>
<reference evidence="2 3" key="1">
    <citation type="submission" date="2017-10" db="EMBL/GenBank/DDBJ databases">
        <title>FDA dAtabase for Regulatory Grade micrObial Sequences (FDA-ARGOS): Supporting development and validation of Infectious Disease Dx tests.</title>
        <authorList>
            <person name="Campos J."/>
            <person name="Goldberg B."/>
            <person name="Tallon L.J."/>
            <person name="Sadzewicz L."/>
            <person name="Sengamalay N."/>
            <person name="Ott S."/>
            <person name="Godinez A."/>
            <person name="Nagaraj S."/>
            <person name="Vyas G."/>
            <person name="Aluvathingal J."/>
            <person name="Nadendla S."/>
            <person name="Geyer C."/>
            <person name="Nandy P."/>
            <person name="Hobson J."/>
            <person name="Sichtig H."/>
        </authorList>
    </citation>
    <scope>NUCLEOTIDE SEQUENCE [LARGE SCALE GENOMIC DNA]</scope>
    <source>
        <strain evidence="2 3">FDAARGOS_185</strain>
    </source>
</reference>
<dbReference type="SMART" id="SM00028">
    <property type="entry name" value="TPR"/>
    <property type="match status" value="5"/>
</dbReference>
<dbReference type="InterPro" id="IPR033396">
    <property type="entry name" value="DUF5107"/>
</dbReference>
<dbReference type="Pfam" id="PF13174">
    <property type="entry name" value="TPR_6"/>
    <property type="match status" value="1"/>
</dbReference>
<dbReference type="InterPro" id="IPR019734">
    <property type="entry name" value="TPR_rpt"/>
</dbReference>
<accession>A0A8B5VZ34</accession>